<keyword evidence="9 12" id="KW-0472">Membrane</keyword>
<feature type="transmembrane region" description="Helical" evidence="12">
    <location>
        <begin position="504"/>
        <end position="522"/>
    </location>
</feature>
<feature type="transmembrane region" description="Helical" evidence="12">
    <location>
        <begin position="410"/>
        <end position="437"/>
    </location>
</feature>
<dbReference type="UniPathway" id="UPA00378"/>
<dbReference type="GeneTree" id="ENSGT00940000153733"/>
<keyword evidence="7 12" id="KW-0256">Endoplasmic reticulum</keyword>
<dbReference type="PANTHER" id="PTHR12413:SF1">
    <property type="entry name" value="DOLICHYL PYROPHOSPHATE MAN9GLCNAC2 ALPHA-1,3-GLUCOSYLTRANSFERASE"/>
    <property type="match status" value="1"/>
</dbReference>
<feature type="transmembrane region" description="Helical" evidence="12">
    <location>
        <begin position="172"/>
        <end position="194"/>
    </location>
</feature>
<keyword evidence="4 12" id="KW-0328">Glycosyltransferase</keyword>
<keyword evidence="6 12" id="KW-0812">Transmembrane</keyword>
<dbReference type="Proteomes" id="UP000594220">
    <property type="component" value="Unplaced"/>
</dbReference>
<name>A0A7M4EYF1_CROPO</name>
<protein>
    <recommendedName>
        <fullName evidence="12">Alpha-1,3-glucosyltransferase</fullName>
        <ecNumber evidence="12">2.4.1.-</ecNumber>
    </recommendedName>
</protein>
<evidence type="ECO:0000256" key="13">
    <source>
        <dbReference type="SAM" id="MobiDB-lite"/>
    </source>
</evidence>
<sequence>MLPSLTCPSPTATEPRSGGPRLLHENALRDDLNKRRQTPANYTPDAARRLLPPYRTAQPGARLRARAPPPARKWLERGSGGSRCALAPQGAGKPPMYGDYEAQRHWQEVTYNIPIKQWYFNTSDNNLQYWGLDYPPLTAYHSLLCAYVANLINPDWIALHTSRGYESQPHKLFMRATVFIADLLVYIPAVIMYCCYLKETSTKKKVSTALCVLLYPGLILIDHGHFQYNSVSLGFALWGVLFLSNNWDLLGSVAFCLAINYKQMELYHSLPFFCYLLGKCFKRGLTGKGLVLLIKIAVTVVAAFAMCWLPFCTEAEQILQVLRRLFPIDRGLFEDKVANVWCSLSVLIKIKNILSPQTQLKLSFAFTFLSLLPACIKLTLQPSLRGFKFALVSCALSFFLFSFQVHEKSVLLVSLPVCLIINEIPFMATWFLLVSTFSMLPLLLKDGLLLAYTGTTLAFLTVCTASFSIFEKTSAEDLQLKSFSLSIWGYIPWLKPFPKFVKNLFLISITLMGVLSLMSAMLNPPQRLPDLFPISVSVVSCLHFLFFLMYFNIVVLWDSRNSRNQKKTN</sequence>
<dbReference type="EC" id="2.4.1.-" evidence="12"/>
<organism evidence="14 15">
    <name type="scientific">Crocodylus porosus</name>
    <name type="common">Saltwater crocodile</name>
    <name type="synonym">Estuarine crocodile</name>
    <dbReference type="NCBI Taxonomy" id="8502"/>
    <lineage>
        <taxon>Eukaryota</taxon>
        <taxon>Metazoa</taxon>
        <taxon>Chordata</taxon>
        <taxon>Craniata</taxon>
        <taxon>Vertebrata</taxon>
        <taxon>Euteleostomi</taxon>
        <taxon>Archelosauria</taxon>
        <taxon>Archosauria</taxon>
        <taxon>Crocodylia</taxon>
        <taxon>Longirostres</taxon>
        <taxon>Crocodylidae</taxon>
        <taxon>Crocodylus</taxon>
    </lineage>
</organism>
<evidence type="ECO:0000313" key="15">
    <source>
        <dbReference type="Proteomes" id="UP000594220"/>
    </source>
</evidence>
<feature type="transmembrane region" description="Helical" evidence="12">
    <location>
        <begin position="289"/>
        <end position="311"/>
    </location>
</feature>
<evidence type="ECO:0000256" key="2">
    <source>
        <dbReference type="ARBA" id="ARBA00004922"/>
    </source>
</evidence>
<dbReference type="GO" id="GO:0042281">
    <property type="term" value="F:dolichyl pyrophosphate Man9GlcNAc2 alpha-1,3-glucosyltransferase activity"/>
    <property type="evidence" value="ECO:0007669"/>
    <property type="project" value="UniProtKB-EC"/>
</dbReference>
<reference evidence="14" key="2">
    <citation type="submission" date="2025-09" db="UniProtKB">
        <authorList>
            <consortium name="Ensembl"/>
        </authorList>
    </citation>
    <scope>IDENTIFICATION</scope>
</reference>
<dbReference type="InterPro" id="IPR004856">
    <property type="entry name" value="Glyco_trans_ALG6/ALG8"/>
</dbReference>
<evidence type="ECO:0000256" key="8">
    <source>
        <dbReference type="ARBA" id="ARBA00022989"/>
    </source>
</evidence>
<keyword evidence="8 12" id="KW-1133">Transmembrane helix</keyword>
<evidence type="ECO:0000256" key="9">
    <source>
        <dbReference type="ARBA" id="ARBA00023136"/>
    </source>
</evidence>
<evidence type="ECO:0000256" key="7">
    <source>
        <dbReference type="ARBA" id="ARBA00022824"/>
    </source>
</evidence>
<evidence type="ECO:0000256" key="10">
    <source>
        <dbReference type="ARBA" id="ARBA00044720"/>
    </source>
</evidence>
<feature type="compositionally biased region" description="Basic and acidic residues" evidence="13">
    <location>
        <begin position="22"/>
        <end position="34"/>
    </location>
</feature>
<reference evidence="14" key="1">
    <citation type="submission" date="2025-08" db="UniProtKB">
        <authorList>
            <consortium name="Ensembl"/>
        </authorList>
    </citation>
    <scope>IDENTIFICATION</scope>
</reference>
<feature type="transmembrane region" description="Helical" evidence="12">
    <location>
        <begin position="235"/>
        <end position="259"/>
    </location>
</feature>
<evidence type="ECO:0000256" key="12">
    <source>
        <dbReference type="RuleBase" id="RU363110"/>
    </source>
</evidence>
<evidence type="ECO:0000256" key="5">
    <source>
        <dbReference type="ARBA" id="ARBA00022679"/>
    </source>
</evidence>
<evidence type="ECO:0000256" key="11">
    <source>
        <dbReference type="ARBA" id="ARBA00048950"/>
    </source>
</evidence>
<dbReference type="GO" id="GO:0005789">
    <property type="term" value="C:endoplasmic reticulum membrane"/>
    <property type="evidence" value="ECO:0007669"/>
    <property type="project" value="UniProtKB-SubCell"/>
</dbReference>
<dbReference type="Ensembl" id="ENSCPRT00005018363.1">
    <property type="protein sequence ID" value="ENSCPRP00005015667.1"/>
    <property type="gene ID" value="ENSCPRG00005010969.1"/>
</dbReference>
<feature type="transmembrane region" description="Helical" evidence="12">
    <location>
        <begin position="449"/>
        <end position="470"/>
    </location>
</feature>
<keyword evidence="15" id="KW-1185">Reference proteome</keyword>
<comment type="pathway">
    <text evidence="2 12">Protein modification; protein glycosylation.</text>
</comment>
<feature type="compositionally biased region" description="Polar residues" evidence="13">
    <location>
        <begin position="1"/>
        <end position="14"/>
    </location>
</feature>
<gene>
    <name evidence="14" type="primary">ALG6</name>
</gene>
<comment type="function">
    <text evidence="10">Dolichyl pyrophosphate Man9GlcNAc2 alpha-1,3-glucosyltransferase that operates in the biosynthetic pathway of dolichol-linked oligosaccharides, the glycan precursors employed in protein asparagine (N)-glycosylation. The assembly of dolichol-linked oligosaccharides begins on the cytosolic side of the endoplasmic reticulum membrane and finishes in its lumen. The sequential addition of sugars to dolichol pyrophosphate produces dolichol-linked oligosaccharides containing fourteen sugars, including two GlcNAcs, nine mannoses and three glucoses. Once assembled, the oligosaccharide is transferred from the lipid to nascent proteins by oligosaccharyltransferases. In the lumen of the endoplasmic reticulum, adds the first glucose residue from dolichyl phosphate glucose (Dol-P-Glc) onto the lipid-linked oligosaccharide intermediate Man(9)GlcNAc(2)-PP-Dol to produce Glc(1)Man(9)GlcNAc(2)-PP-Dol. Glc(1)Man(9)GlcNAc(2)-PP-Dol is a substrate for ALG8, the following enzyme in the biosynthetic pathway.</text>
</comment>
<feature type="region of interest" description="Disordered" evidence="13">
    <location>
        <begin position="1"/>
        <end position="92"/>
    </location>
</feature>
<keyword evidence="5 12" id="KW-0808">Transferase</keyword>
<dbReference type="AlphaFoldDB" id="A0A7M4EYF1"/>
<comment type="similarity">
    <text evidence="3 12">Belongs to the ALG6/ALG8 glucosyltransferase family.</text>
</comment>
<comment type="catalytic activity">
    <reaction evidence="11">
        <text>an alpha-D-Man-(1-&gt;2)-alpha-D-Man-(1-&gt;2)-alpha-D-Man-(1-&gt;3)-[alpha-D-Man-(1-&gt;2)-alpha-D-Man-(1-&gt;3)-[alpha-D-Man-(1-&gt;2)-alpha-D-Man-(1-&gt;6)]-alpha-D-Man-(1-&gt;6)]-beta-D-Man-(1-&gt;4)-beta-D-GlcNAc-(1-&gt;4)-alpha-D-GlcNAc-diphospho-di-trans,poly-cis-dolichol + a di-trans,poly-cis-dolichyl beta-D-glucosyl phosphate = an alpha-D-Glc-(1-&gt;3)-alpha-D-Man-(1-&gt;2)-alpha-D-Man-(1-&gt;2)-alpha-D-Man-(1-&gt;3)-[alpha-D-Man-(1-&gt;2)-alpha-D-Man-(1-&gt;3)-[alpha-D-Man-(1-&gt;2)-alpha-D-Man-(1-&gt;6)]-alpha-D-Man-(1-&gt;6)]-beta-D-Man-(1-&gt;4)-beta-D-GlcNAc-(1-&gt;4)-alpha-D-GlcNAc-diphospho-di-trans,poly-cis-dolichol + a di-trans,poly-cis-dolichyl phosphate + H(+)</text>
        <dbReference type="Rhea" id="RHEA:30635"/>
        <dbReference type="Rhea" id="RHEA-COMP:19498"/>
        <dbReference type="Rhea" id="RHEA-COMP:19502"/>
        <dbReference type="Rhea" id="RHEA-COMP:19520"/>
        <dbReference type="Rhea" id="RHEA-COMP:19521"/>
        <dbReference type="ChEBI" id="CHEBI:15378"/>
        <dbReference type="ChEBI" id="CHEBI:57525"/>
        <dbReference type="ChEBI" id="CHEBI:57683"/>
        <dbReference type="ChEBI" id="CHEBI:132520"/>
        <dbReference type="ChEBI" id="CHEBI:132521"/>
        <dbReference type="EC" id="2.4.1.267"/>
    </reaction>
    <physiologicalReaction direction="left-to-right" evidence="11">
        <dbReference type="Rhea" id="RHEA:30636"/>
    </physiologicalReaction>
</comment>
<dbReference type="Pfam" id="PF03155">
    <property type="entry name" value="Alg6_Alg8"/>
    <property type="match status" value="1"/>
</dbReference>
<evidence type="ECO:0000256" key="1">
    <source>
        <dbReference type="ARBA" id="ARBA00004477"/>
    </source>
</evidence>
<feature type="transmembrane region" description="Helical" evidence="12">
    <location>
        <begin position="206"/>
        <end position="223"/>
    </location>
</feature>
<evidence type="ECO:0000256" key="6">
    <source>
        <dbReference type="ARBA" id="ARBA00022692"/>
    </source>
</evidence>
<evidence type="ECO:0000256" key="4">
    <source>
        <dbReference type="ARBA" id="ARBA00022676"/>
    </source>
</evidence>
<evidence type="ECO:0000313" key="14">
    <source>
        <dbReference type="Ensembl" id="ENSCPRP00005015667.1"/>
    </source>
</evidence>
<evidence type="ECO:0000256" key="3">
    <source>
        <dbReference type="ARBA" id="ARBA00008715"/>
    </source>
</evidence>
<feature type="transmembrane region" description="Helical" evidence="12">
    <location>
        <begin position="386"/>
        <end position="403"/>
    </location>
</feature>
<feature type="transmembrane region" description="Helical" evidence="12">
    <location>
        <begin position="534"/>
        <end position="557"/>
    </location>
</feature>
<accession>A0A7M4EYF1</accession>
<proteinExistence type="inferred from homology"/>
<dbReference type="PANTHER" id="PTHR12413">
    <property type="entry name" value="DOLICHYL GLYCOSYLTRANSFERASE"/>
    <property type="match status" value="1"/>
</dbReference>
<comment type="subcellular location">
    <subcellularLocation>
        <location evidence="1 12">Endoplasmic reticulum membrane</location>
        <topology evidence="1 12">Multi-pass membrane protein</topology>
    </subcellularLocation>
</comment>